<dbReference type="InterPro" id="IPR036770">
    <property type="entry name" value="Ankyrin_rpt-contain_sf"/>
</dbReference>
<dbReference type="Pfam" id="PF12796">
    <property type="entry name" value="Ank_2"/>
    <property type="match status" value="2"/>
</dbReference>
<dbReference type="PANTHER" id="PTHR24198">
    <property type="entry name" value="ANKYRIN REPEAT AND PROTEIN KINASE DOMAIN-CONTAINING PROTEIN"/>
    <property type="match status" value="1"/>
</dbReference>
<feature type="repeat" description="ANK" evidence="3">
    <location>
        <begin position="306"/>
        <end position="338"/>
    </location>
</feature>
<dbReference type="EMBL" id="OV651828">
    <property type="protein sequence ID" value="CAH1104173.1"/>
    <property type="molecule type" value="Genomic_DNA"/>
</dbReference>
<feature type="repeat" description="ANK" evidence="3">
    <location>
        <begin position="170"/>
        <end position="191"/>
    </location>
</feature>
<dbReference type="Pfam" id="PF07525">
    <property type="entry name" value="SOCS_box"/>
    <property type="match status" value="1"/>
</dbReference>
<organism evidence="5 6">
    <name type="scientific">Psylliodes chrysocephalus</name>
    <dbReference type="NCBI Taxonomy" id="3402493"/>
    <lineage>
        <taxon>Eukaryota</taxon>
        <taxon>Metazoa</taxon>
        <taxon>Ecdysozoa</taxon>
        <taxon>Arthropoda</taxon>
        <taxon>Hexapoda</taxon>
        <taxon>Insecta</taxon>
        <taxon>Pterygota</taxon>
        <taxon>Neoptera</taxon>
        <taxon>Endopterygota</taxon>
        <taxon>Coleoptera</taxon>
        <taxon>Polyphaga</taxon>
        <taxon>Cucujiformia</taxon>
        <taxon>Chrysomeloidea</taxon>
        <taxon>Chrysomelidae</taxon>
        <taxon>Galerucinae</taxon>
        <taxon>Alticini</taxon>
        <taxon>Psylliodes</taxon>
    </lineage>
</organism>
<keyword evidence="2 3" id="KW-0040">ANK repeat</keyword>
<evidence type="ECO:0000256" key="3">
    <source>
        <dbReference type="PROSITE-ProRule" id="PRU00023"/>
    </source>
</evidence>
<dbReference type="Proteomes" id="UP001153636">
    <property type="component" value="Chromosome 16"/>
</dbReference>
<evidence type="ECO:0000313" key="5">
    <source>
        <dbReference type="EMBL" id="CAH1104173.1"/>
    </source>
</evidence>
<dbReference type="PRINTS" id="PR01415">
    <property type="entry name" value="ANKYRIN"/>
</dbReference>
<dbReference type="GO" id="GO:0035556">
    <property type="term" value="P:intracellular signal transduction"/>
    <property type="evidence" value="ECO:0007669"/>
    <property type="project" value="InterPro"/>
</dbReference>
<dbReference type="PROSITE" id="PS50088">
    <property type="entry name" value="ANK_REPEAT"/>
    <property type="match status" value="8"/>
</dbReference>
<dbReference type="SUPFAM" id="SSF158235">
    <property type="entry name" value="SOCS box-like"/>
    <property type="match status" value="1"/>
</dbReference>
<dbReference type="Gene3D" id="1.25.40.20">
    <property type="entry name" value="Ankyrin repeat-containing domain"/>
    <property type="match status" value="4"/>
</dbReference>
<feature type="domain" description="SOCS box" evidence="4">
    <location>
        <begin position="522"/>
        <end position="571"/>
    </location>
</feature>
<accession>A0A9P0CQ23</accession>
<feature type="repeat" description="ANK" evidence="3">
    <location>
        <begin position="368"/>
        <end position="400"/>
    </location>
</feature>
<dbReference type="CDD" id="cd03716">
    <property type="entry name" value="SOCS_ASB_like"/>
    <property type="match status" value="1"/>
</dbReference>
<proteinExistence type="predicted"/>
<dbReference type="Pfam" id="PF13637">
    <property type="entry name" value="Ank_4"/>
    <property type="match status" value="2"/>
</dbReference>
<feature type="repeat" description="ANK" evidence="3">
    <location>
        <begin position="402"/>
        <end position="439"/>
    </location>
</feature>
<dbReference type="PROSITE" id="PS50297">
    <property type="entry name" value="ANK_REP_REGION"/>
    <property type="match status" value="7"/>
</dbReference>
<evidence type="ECO:0000313" key="6">
    <source>
        <dbReference type="Proteomes" id="UP001153636"/>
    </source>
</evidence>
<dbReference type="Gene3D" id="1.10.750.20">
    <property type="entry name" value="SOCS box"/>
    <property type="match status" value="1"/>
</dbReference>
<evidence type="ECO:0000256" key="2">
    <source>
        <dbReference type="ARBA" id="ARBA00023043"/>
    </source>
</evidence>
<evidence type="ECO:0000259" key="4">
    <source>
        <dbReference type="PROSITE" id="PS50225"/>
    </source>
</evidence>
<name>A0A9P0CQ23_9CUCU</name>
<evidence type="ECO:0000256" key="1">
    <source>
        <dbReference type="ARBA" id="ARBA00022737"/>
    </source>
</evidence>
<dbReference type="InterPro" id="IPR002110">
    <property type="entry name" value="Ankyrin_rpt"/>
</dbReference>
<dbReference type="InterPro" id="IPR036036">
    <property type="entry name" value="SOCS_box-like_dom_sf"/>
</dbReference>
<feature type="repeat" description="ANK" evidence="3">
    <location>
        <begin position="36"/>
        <end position="68"/>
    </location>
</feature>
<dbReference type="OrthoDB" id="194358at2759"/>
<dbReference type="PANTHER" id="PTHR24198:SF165">
    <property type="entry name" value="ANKYRIN REPEAT-CONTAINING PROTEIN-RELATED"/>
    <property type="match status" value="1"/>
</dbReference>
<dbReference type="AlphaFoldDB" id="A0A9P0CQ23"/>
<sequence length="571" mass="63521">MESPNELLMQALYKNDLSLIHCYLSKGVNINKICSNGMTNLGVAAQTGNLTILKTLLEHHLAVNLDFRNENVCKPQYLHLDTSEQRRYKNIGYFVVCKDIEENEFGDGPTPDGMEALEWDMEVTEGDFSIEDSNLEDSELNMYKWYANILTRTSILLDSPERDLARLDRHGQSVLHYAVNSGNVNMVEYLMTMIGKDLSVNQSDACCFTPLHMAAANGDLEMTRWLLNRGANVNSIGGRHRQNSLHVAVRGAFLEVLRMLVEAGGDVNAVDVEEHSVLTCAVRQGCEKTINYLVKKGARVNHEEPGGVTSLRLAVWANNTQAVKILIEGGARVIHSHHLVHVAVSNNNLDVIKMLVDSGAMINSKDDQGQTPLMIACSRKNISIAKYLLSHGADVNAASHIDGKTALHVCVQDVRETKCVFQLIDLLVNHGADMNASSYQGNVLFYSIILENRNAAAALVQRGADVNLRDERAYVDNLSLAKRHGDLDLVKLLVYGGFKLSDMSWDPRALRTKSPDRACDFLVNVKSNPLNLRELCRIAIRKKIGPKQMKSRILALPLPVVLQRYLTLEIL</sequence>
<dbReference type="SMART" id="SM00248">
    <property type="entry name" value="ANK"/>
    <property type="match status" value="12"/>
</dbReference>
<dbReference type="SMART" id="SM00969">
    <property type="entry name" value="SOCS_box"/>
    <property type="match status" value="1"/>
</dbReference>
<feature type="repeat" description="ANK" evidence="3">
    <location>
        <begin position="240"/>
        <end position="272"/>
    </location>
</feature>
<feature type="repeat" description="ANK" evidence="3">
    <location>
        <begin position="209"/>
        <end position="238"/>
    </location>
</feature>
<gene>
    <name evidence="5" type="ORF">PSYICH_LOCUS5322</name>
</gene>
<dbReference type="SUPFAM" id="SSF48403">
    <property type="entry name" value="Ankyrin repeat"/>
    <property type="match status" value="2"/>
</dbReference>
<keyword evidence="6" id="KW-1185">Reference proteome</keyword>
<keyword evidence="1" id="KW-0677">Repeat</keyword>
<feature type="repeat" description="ANK" evidence="3">
    <location>
        <begin position="335"/>
        <end position="367"/>
    </location>
</feature>
<dbReference type="InterPro" id="IPR001496">
    <property type="entry name" value="SOCS_box"/>
</dbReference>
<reference evidence="5" key="1">
    <citation type="submission" date="2022-01" db="EMBL/GenBank/DDBJ databases">
        <authorList>
            <person name="King R."/>
        </authorList>
    </citation>
    <scope>NUCLEOTIDE SEQUENCE</scope>
</reference>
<protein>
    <recommendedName>
        <fullName evidence="4">SOCS box domain-containing protein</fullName>
    </recommendedName>
</protein>
<dbReference type="PROSITE" id="PS50225">
    <property type="entry name" value="SOCS"/>
    <property type="match status" value="1"/>
</dbReference>